<gene>
    <name evidence="1" type="ORF">CLMAG_60000</name>
</gene>
<dbReference type="OrthoDB" id="9802878at2"/>
<reference evidence="1 2" key="1">
    <citation type="submission" date="2016-04" db="EMBL/GenBank/DDBJ databases">
        <title>Genome sequence of Clostridium magnum DSM 2767.</title>
        <authorList>
            <person name="Poehlein A."/>
            <person name="Uhlig R."/>
            <person name="Fischer R."/>
            <person name="Bahl H."/>
            <person name="Daniel R."/>
        </authorList>
    </citation>
    <scope>NUCLEOTIDE SEQUENCE [LARGE SCALE GENOMIC DNA]</scope>
    <source>
        <strain evidence="1 2">DSM 2767</strain>
    </source>
</reference>
<organism evidence="1 2">
    <name type="scientific">Clostridium magnum DSM 2767</name>
    <dbReference type="NCBI Taxonomy" id="1121326"/>
    <lineage>
        <taxon>Bacteria</taxon>
        <taxon>Bacillati</taxon>
        <taxon>Bacillota</taxon>
        <taxon>Clostridia</taxon>
        <taxon>Eubacteriales</taxon>
        <taxon>Clostridiaceae</taxon>
        <taxon>Clostridium</taxon>
    </lineage>
</organism>
<comment type="caution">
    <text evidence="1">The sequence shown here is derived from an EMBL/GenBank/DDBJ whole genome shotgun (WGS) entry which is preliminary data.</text>
</comment>
<evidence type="ECO:0000313" key="1">
    <source>
        <dbReference type="EMBL" id="KZL88711.1"/>
    </source>
</evidence>
<proteinExistence type="predicted"/>
<sequence>MTPTILQDSLIDDLKEQLSCFLLKNIKGEQVNLNIYSQNLPAKKGQKDTDHFPYLIVRVMDGDLEEKQDGDLDDICKIAFVIGVYDDESNYQGYKDVMNIITKMKQRLISKKFYNNQFELSYPLKWLIHDEDNYPYYFGGIETSWKMPQIILQDVEGLI</sequence>
<protein>
    <recommendedName>
        <fullName evidence="3">Gp37 protein</fullName>
    </recommendedName>
</protein>
<accession>A0A162QMD9</accession>
<dbReference type="RefSeq" id="WP_066630742.1">
    <property type="nucleotide sequence ID" value="NZ_FQXL01000064.1"/>
</dbReference>
<dbReference type="AlphaFoldDB" id="A0A162QMD9"/>
<dbReference type="EMBL" id="LWAE01000015">
    <property type="protein sequence ID" value="KZL88711.1"/>
    <property type="molecule type" value="Genomic_DNA"/>
</dbReference>
<evidence type="ECO:0000313" key="2">
    <source>
        <dbReference type="Proteomes" id="UP000076603"/>
    </source>
</evidence>
<keyword evidence="2" id="KW-1185">Reference proteome</keyword>
<dbReference type="Proteomes" id="UP000076603">
    <property type="component" value="Unassembled WGS sequence"/>
</dbReference>
<dbReference type="STRING" id="1121326.CLMAG_60000"/>
<name>A0A162QMD9_9CLOT</name>
<dbReference type="PATRIC" id="fig|1121326.3.peg.6066"/>
<evidence type="ECO:0008006" key="3">
    <source>
        <dbReference type="Google" id="ProtNLM"/>
    </source>
</evidence>